<evidence type="ECO:0000313" key="2">
    <source>
        <dbReference type="EMBL" id="URL59516.1"/>
    </source>
</evidence>
<reference evidence="2" key="1">
    <citation type="submission" date="2020-10" db="EMBL/GenBank/DDBJ databases">
        <title>Whole-genome sequence of Luteibacter sp. EIF3.</title>
        <authorList>
            <person name="Friedrich I."/>
            <person name="Hertel R."/>
            <person name="Daniel R."/>
        </authorList>
    </citation>
    <scope>NUCLEOTIDE SEQUENCE</scope>
    <source>
        <strain evidence="2">EIF3</strain>
    </source>
</reference>
<organism evidence="2 3">
    <name type="scientific">Luteibacter flocculans</name>
    <dbReference type="NCBI Taxonomy" id="2780091"/>
    <lineage>
        <taxon>Bacteria</taxon>
        <taxon>Pseudomonadati</taxon>
        <taxon>Pseudomonadota</taxon>
        <taxon>Gammaproteobacteria</taxon>
        <taxon>Lysobacterales</taxon>
        <taxon>Rhodanobacteraceae</taxon>
        <taxon>Luteibacter</taxon>
    </lineage>
</organism>
<keyword evidence="3" id="KW-1185">Reference proteome</keyword>
<gene>
    <name evidence="2" type="ORF">IM816_05270</name>
</gene>
<sequence length="231" mass="24936">MAAFVFSGAAFAAPQDSTSSNYDTQDARLNAAYRKLSQSLDDAGRKSLRDEERQWIASRDKACGVASGSVAKNDCTTDQTRARADELEKRLASAPSKTSGASKGAVAGDWGYRSDCNLGHYAELGVANAGAAPEGTWSDGTRTSGEQGQFKGEWRDGKLYLRFCAETEERGGYPVCPAFGDVDAYVVPEGKRLAWYRVDGPASENHFKHYVTLDRVPKGGKAPLDTQCKDD</sequence>
<proteinExistence type="predicted"/>
<dbReference type="Pfam" id="PF07007">
    <property type="entry name" value="LprI"/>
    <property type="match status" value="1"/>
</dbReference>
<evidence type="ECO:0000313" key="3">
    <source>
        <dbReference type="Proteomes" id="UP001056681"/>
    </source>
</evidence>
<dbReference type="PANTHER" id="PTHR39176">
    <property type="entry name" value="PERIPLASMIC PROTEIN-RELATED"/>
    <property type="match status" value="1"/>
</dbReference>
<dbReference type="EMBL" id="CP063231">
    <property type="protein sequence ID" value="URL59516.1"/>
    <property type="molecule type" value="Genomic_DNA"/>
</dbReference>
<accession>A0ABY4T3N5</accession>
<protein>
    <submittedName>
        <fullName evidence="2">DUF1311 domain-containing protein</fullName>
    </submittedName>
</protein>
<dbReference type="Proteomes" id="UP001056681">
    <property type="component" value="Chromosome"/>
</dbReference>
<name>A0ABY4T3N5_9GAMM</name>
<dbReference type="PANTHER" id="PTHR39176:SF1">
    <property type="entry name" value="PERIPLASMIC PROTEIN"/>
    <property type="match status" value="1"/>
</dbReference>
<dbReference type="Gene3D" id="1.20.1270.180">
    <property type="match status" value="1"/>
</dbReference>
<evidence type="ECO:0000259" key="1">
    <source>
        <dbReference type="Pfam" id="PF07007"/>
    </source>
</evidence>
<dbReference type="RefSeq" id="WP_250340049.1">
    <property type="nucleotide sequence ID" value="NZ_CP063231.1"/>
</dbReference>
<dbReference type="InterPro" id="IPR009739">
    <property type="entry name" value="LprI-like_N"/>
</dbReference>
<feature type="domain" description="Lysozyme inhibitor LprI-like N-terminal" evidence="1">
    <location>
        <begin position="18"/>
        <end position="87"/>
    </location>
</feature>